<dbReference type="eggNOG" id="COG0043">
    <property type="taxonomic scope" value="Bacteria"/>
</dbReference>
<dbReference type="AlphaFoldDB" id="B0MFG5"/>
<accession>B0MFG5</accession>
<reference evidence="1" key="1">
    <citation type="submission" date="2007-11" db="EMBL/GenBank/DDBJ databases">
        <authorList>
            <person name="Fulton L."/>
            <person name="Clifton S."/>
            <person name="Fulton B."/>
            <person name="Xu J."/>
            <person name="Minx P."/>
            <person name="Pepin K.H."/>
            <person name="Johnson M."/>
            <person name="Thiruvilangam P."/>
            <person name="Bhonagiri V."/>
            <person name="Nash W.E."/>
            <person name="Mardis E.R."/>
            <person name="Wilson R.K."/>
        </authorList>
    </citation>
    <scope>NUCLEOTIDE SEQUENCE [LARGE SCALE GENOMIC DNA]</scope>
    <source>
        <strain evidence="1">DSM 14662</strain>
    </source>
</reference>
<evidence type="ECO:0000313" key="1">
    <source>
        <dbReference type="EMBL" id="EDR97269.1"/>
    </source>
</evidence>
<name>B0MFG5_ANACD</name>
<sequence>MIHGKAQCRMIKVTAVTRRKDPILQTCIGPSEEHVSMAGIPTEASIIGMIEKAMPGRLQNVYCCSAGGGQIYGGPAILQKNSHR</sequence>
<dbReference type="HOGENOM" id="CLU_2520344_0_0_9"/>
<dbReference type="STRING" id="411490.ANACAC_02499"/>
<gene>
    <name evidence="1" type="ORF">ANACAC_02499</name>
</gene>
<organism evidence="1 2">
    <name type="scientific">Anaerostipes caccae (strain DSM 14662 / CCUG 47493 / JCM 13470 / NCIMB 13811 / L1-92)</name>
    <dbReference type="NCBI Taxonomy" id="411490"/>
    <lineage>
        <taxon>Bacteria</taxon>
        <taxon>Bacillati</taxon>
        <taxon>Bacillota</taxon>
        <taxon>Clostridia</taxon>
        <taxon>Lachnospirales</taxon>
        <taxon>Lachnospiraceae</taxon>
        <taxon>Anaerostipes</taxon>
    </lineage>
</organism>
<keyword evidence="2" id="KW-1185">Reference proteome</keyword>
<comment type="caution">
    <text evidence="1">The sequence shown here is derived from an EMBL/GenBank/DDBJ whole genome shotgun (WGS) entry which is preliminary data.</text>
</comment>
<evidence type="ECO:0000313" key="2">
    <source>
        <dbReference type="Proteomes" id="UP000004935"/>
    </source>
</evidence>
<reference evidence="1" key="2">
    <citation type="submission" date="2013-11" db="EMBL/GenBank/DDBJ databases">
        <title>Draft genome sequence of Anaerostipes caccae (DSM 14662).</title>
        <authorList>
            <person name="Sudarsanam P."/>
            <person name="Ley R."/>
            <person name="Guruge J."/>
            <person name="Turnbaugh P.J."/>
            <person name="Mahowald M."/>
            <person name="Liep D."/>
            <person name="Gordon J."/>
        </authorList>
    </citation>
    <scope>NUCLEOTIDE SEQUENCE</scope>
    <source>
        <strain evidence="1">DSM 14662</strain>
    </source>
</reference>
<dbReference type="Proteomes" id="UP000004935">
    <property type="component" value="Unassembled WGS sequence"/>
</dbReference>
<proteinExistence type="predicted"/>
<protein>
    <submittedName>
        <fullName evidence="1">Uncharacterized protein</fullName>
    </submittedName>
</protein>
<dbReference type="EMBL" id="ABAX03000014">
    <property type="protein sequence ID" value="EDR97269.1"/>
    <property type="molecule type" value="Genomic_DNA"/>
</dbReference>